<comment type="caution">
    <text evidence="1">The sequence shown here is derived from an EMBL/GenBank/DDBJ whole genome shotgun (WGS) entry which is preliminary data.</text>
</comment>
<organism evidence="1 2">
    <name type="scientific">Leptospira limi</name>
    <dbReference type="NCBI Taxonomy" id="2950023"/>
    <lineage>
        <taxon>Bacteria</taxon>
        <taxon>Pseudomonadati</taxon>
        <taxon>Spirochaetota</taxon>
        <taxon>Spirochaetia</taxon>
        <taxon>Leptospirales</taxon>
        <taxon>Leptospiraceae</taxon>
        <taxon>Leptospira</taxon>
    </lineage>
</organism>
<proteinExistence type="predicted"/>
<evidence type="ECO:0008006" key="3">
    <source>
        <dbReference type="Google" id="ProtNLM"/>
    </source>
</evidence>
<name>A0ABT3LT32_9LEPT</name>
<reference evidence="1 2" key="1">
    <citation type="submission" date="2022-06" db="EMBL/GenBank/DDBJ databases">
        <title>Leptospira isolates from biofilms formed at urban environments.</title>
        <authorList>
            <person name="Ribeiro P.S."/>
            <person name="Sousa T."/>
            <person name="Carvalho N."/>
            <person name="Aburjaile F."/>
            <person name="Neves F."/>
            <person name="Oliveira D."/>
            <person name="Blanco L."/>
            <person name="Lima J."/>
            <person name="Costa F."/>
            <person name="Brenig B."/>
            <person name="Soares S."/>
            <person name="Ramos R."/>
            <person name="Goes-Neto A."/>
            <person name="Matiuzzi M."/>
            <person name="Azevedo V."/>
            <person name="Ristow P."/>
        </authorList>
    </citation>
    <scope>NUCLEOTIDE SEQUENCE [LARGE SCALE GENOMIC DNA]</scope>
    <source>
        <strain evidence="1 2">VSF25</strain>
    </source>
</reference>
<protein>
    <recommendedName>
        <fullName evidence="3">Lipoprotein</fullName>
    </recommendedName>
</protein>
<dbReference type="EMBL" id="JAMQPV010000001">
    <property type="protein sequence ID" value="MCW7460532.1"/>
    <property type="molecule type" value="Genomic_DNA"/>
</dbReference>
<sequence length="189" mass="22362">MKKIYLLIVIFPLILLEAEKPNLIKSYRGIRFYPIRQEQVESLVIYVPKMTERSDSVQEQFKYPITFFKADCKEVSECFSLLIDVSIIDDSMKSFDEIVSESKQKDFRLAPTSLPHWKQYLRYTTEPMEILYGPGEIIGSKVIAFYYHKKYQKTYRITINMIYTPNFSERDWSEITNHAVSILNSVTIR</sequence>
<keyword evidence="2" id="KW-1185">Reference proteome</keyword>
<evidence type="ECO:0000313" key="1">
    <source>
        <dbReference type="EMBL" id="MCW7460532.1"/>
    </source>
</evidence>
<evidence type="ECO:0000313" key="2">
    <source>
        <dbReference type="Proteomes" id="UP001209737"/>
    </source>
</evidence>
<dbReference type="RefSeq" id="WP_265373782.1">
    <property type="nucleotide sequence ID" value="NZ_JAMQPV010000001.1"/>
</dbReference>
<accession>A0ABT3LT32</accession>
<gene>
    <name evidence="1" type="ORF">ND812_00395</name>
</gene>
<dbReference type="Proteomes" id="UP001209737">
    <property type="component" value="Unassembled WGS sequence"/>
</dbReference>